<dbReference type="Pfam" id="PF13517">
    <property type="entry name" value="FG-GAP_3"/>
    <property type="match status" value="3"/>
</dbReference>
<dbReference type="InterPro" id="IPR027039">
    <property type="entry name" value="Crtac1"/>
</dbReference>
<keyword evidence="2" id="KW-1133">Transmembrane helix</keyword>
<accession>A0ABT8KRU3</accession>
<sequence length="580" mass="64802">MNTRFVNLSLCWLTFAVLMNWPCNLLWAQSAFSDITEEAGIDHQFVVYEGMFGGGACVFDFNKDGFEDLFLTSGMNEDILYQNNGDGTFKNVYNGSGLEFTRHYVTQGVVAADVNKDGWTDLFITTITSKDSIKIIPREKNLLFLNNGNSTFKDATQEYGIDQLYSFSTGANFGDFNADGYPDLYVGNYFLEYEGELSTISDATIVGANQTSKGYLLLNRKGKRFDNVYEDYGLDHRGFGFGGIFTDFDNDGDQDLFVNHDFGYKATPDFLLKNQYPKSLFKDVSEELDMDLKINSMGTAIGDYNGDGYLDYYVTNIRFNYFMVSQGPDKPFVNKTKELGMNYVSISWGANFADFDHDGDVDLFVANGDLNPNCVPMADFYFENDGNRFTEKARAIGLNDYGIGRGSVVFDIENDGDLDILVINQKPVLDYPVSSVTRLYRNDFATGNWIKIALEGIQAEANGLGSRIEVVIGKNKMIREIDGGGSSHLSQNSTIAHFGLGTTALVDSIIVTWTGGKKQILTNQEVNKLLTIVEIEDSVNNIKFKIGLVLAAAIAVTFMFYRSLKRKRADKRFGDHKLSE</sequence>
<name>A0ABT8KRU3_9BACT</name>
<keyword evidence="5" id="KW-1185">Reference proteome</keyword>
<dbReference type="PANTHER" id="PTHR16026:SF0">
    <property type="entry name" value="CARTILAGE ACIDIC PROTEIN 1"/>
    <property type="match status" value="1"/>
</dbReference>
<dbReference type="Proteomes" id="UP001172082">
    <property type="component" value="Unassembled WGS sequence"/>
</dbReference>
<evidence type="ECO:0000313" key="5">
    <source>
        <dbReference type="Proteomes" id="UP001172082"/>
    </source>
</evidence>
<dbReference type="EMBL" id="JAUJEA010000004">
    <property type="protein sequence ID" value="MDN5202200.1"/>
    <property type="molecule type" value="Genomic_DNA"/>
</dbReference>
<dbReference type="SUPFAM" id="SSF69318">
    <property type="entry name" value="Integrin alpha N-terminal domain"/>
    <property type="match status" value="1"/>
</dbReference>
<dbReference type="InterPro" id="IPR028994">
    <property type="entry name" value="Integrin_alpha_N"/>
</dbReference>
<protein>
    <submittedName>
        <fullName evidence="4">CRTAC1 family protein</fullName>
    </submittedName>
</protein>
<feature type="domain" description="ASPIC/UnbV" evidence="3">
    <location>
        <begin position="463"/>
        <end position="531"/>
    </location>
</feature>
<evidence type="ECO:0000256" key="1">
    <source>
        <dbReference type="ARBA" id="ARBA00022729"/>
    </source>
</evidence>
<proteinExistence type="predicted"/>
<dbReference type="PANTHER" id="PTHR16026">
    <property type="entry name" value="CARTILAGE ACIDIC PROTEIN 1"/>
    <property type="match status" value="1"/>
</dbReference>
<dbReference type="Gene3D" id="2.130.10.130">
    <property type="entry name" value="Integrin alpha, N-terminal"/>
    <property type="match status" value="2"/>
</dbReference>
<keyword evidence="2" id="KW-0472">Membrane</keyword>
<evidence type="ECO:0000259" key="3">
    <source>
        <dbReference type="Pfam" id="PF07593"/>
    </source>
</evidence>
<feature type="transmembrane region" description="Helical" evidence="2">
    <location>
        <begin position="546"/>
        <end position="564"/>
    </location>
</feature>
<evidence type="ECO:0000313" key="4">
    <source>
        <dbReference type="EMBL" id="MDN5202200.1"/>
    </source>
</evidence>
<keyword evidence="1" id="KW-0732">Signal</keyword>
<dbReference type="InterPro" id="IPR011519">
    <property type="entry name" value="UnbV_ASPIC"/>
</dbReference>
<organism evidence="4 5">
    <name type="scientific">Splendidivirga corallicola</name>
    <dbReference type="NCBI Taxonomy" id="3051826"/>
    <lineage>
        <taxon>Bacteria</taxon>
        <taxon>Pseudomonadati</taxon>
        <taxon>Bacteroidota</taxon>
        <taxon>Cytophagia</taxon>
        <taxon>Cytophagales</taxon>
        <taxon>Splendidivirgaceae</taxon>
        <taxon>Splendidivirga</taxon>
    </lineage>
</organism>
<dbReference type="RefSeq" id="WP_346752226.1">
    <property type="nucleotide sequence ID" value="NZ_JAUJEA010000004.1"/>
</dbReference>
<keyword evidence="2" id="KW-0812">Transmembrane</keyword>
<dbReference type="InterPro" id="IPR013517">
    <property type="entry name" value="FG-GAP"/>
</dbReference>
<reference evidence="4" key="1">
    <citation type="submission" date="2023-06" db="EMBL/GenBank/DDBJ databases">
        <title>Genomic of Parafulvivirga corallium.</title>
        <authorList>
            <person name="Wang G."/>
        </authorList>
    </citation>
    <scope>NUCLEOTIDE SEQUENCE</scope>
    <source>
        <strain evidence="4">BMA10</strain>
    </source>
</reference>
<dbReference type="Pfam" id="PF07593">
    <property type="entry name" value="UnbV_ASPIC"/>
    <property type="match status" value="1"/>
</dbReference>
<gene>
    <name evidence="4" type="ORF">QQ008_12520</name>
</gene>
<comment type="caution">
    <text evidence="4">The sequence shown here is derived from an EMBL/GenBank/DDBJ whole genome shotgun (WGS) entry which is preliminary data.</text>
</comment>
<evidence type="ECO:0000256" key="2">
    <source>
        <dbReference type="SAM" id="Phobius"/>
    </source>
</evidence>